<name>A0A517YC55_9BACT</name>
<organism evidence="2 3">
    <name type="scientific">Anatilimnocola aggregata</name>
    <dbReference type="NCBI Taxonomy" id="2528021"/>
    <lineage>
        <taxon>Bacteria</taxon>
        <taxon>Pseudomonadati</taxon>
        <taxon>Planctomycetota</taxon>
        <taxon>Planctomycetia</taxon>
        <taxon>Pirellulales</taxon>
        <taxon>Pirellulaceae</taxon>
        <taxon>Anatilimnocola</taxon>
    </lineage>
</organism>
<evidence type="ECO:0000313" key="3">
    <source>
        <dbReference type="Proteomes" id="UP000315017"/>
    </source>
</evidence>
<dbReference type="AlphaFoldDB" id="A0A517YC55"/>
<dbReference type="KEGG" id="aagg:ETAA8_28490"/>
<dbReference type="RefSeq" id="WP_145088901.1">
    <property type="nucleotide sequence ID" value="NZ_CP036274.1"/>
</dbReference>
<dbReference type="EMBL" id="CP036274">
    <property type="protein sequence ID" value="QDU27759.1"/>
    <property type="molecule type" value="Genomic_DNA"/>
</dbReference>
<gene>
    <name evidence="2" type="ORF">ETAA8_28490</name>
</gene>
<protein>
    <submittedName>
        <fullName evidence="2">Uncharacterized protein</fullName>
    </submittedName>
</protein>
<evidence type="ECO:0000256" key="1">
    <source>
        <dbReference type="SAM" id="MobiDB-lite"/>
    </source>
</evidence>
<sequence>MHEQLAELRAENSVLVAAVVDLQARVTRDEVAIGNLLTLIQSLHTQHGQHMIQSLELATELRDHLKEHQEQRETDETAGDWWKEGPRDYEETDR</sequence>
<reference evidence="2 3" key="1">
    <citation type="submission" date="2019-02" db="EMBL/GenBank/DDBJ databases">
        <title>Deep-cultivation of Planctomycetes and their phenomic and genomic characterization uncovers novel biology.</title>
        <authorList>
            <person name="Wiegand S."/>
            <person name="Jogler M."/>
            <person name="Boedeker C."/>
            <person name="Pinto D."/>
            <person name="Vollmers J."/>
            <person name="Rivas-Marin E."/>
            <person name="Kohn T."/>
            <person name="Peeters S.H."/>
            <person name="Heuer A."/>
            <person name="Rast P."/>
            <person name="Oberbeckmann S."/>
            <person name="Bunk B."/>
            <person name="Jeske O."/>
            <person name="Meyerdierks A."/>
            <person name="Storesund J.E."/>
            <person name="Kallscheuer N."/>
            <person name="Luecker S."/>
            <person name="Lage O.M."/>
            <person name="Pohl T."/>
            <person name="Merkel B.J."/>
            <person name="Hornburger P."/>
            <person name="Mueller R.-W."/>
            <person name="Bruemmer F."/>
            <person name="Labrenz M."/>
            <person name="Spormann A.M."/>
            <person name="Op den Camp H."/>
            <person name="Overmann J."/>
            <person name="Amann R."/>
            <person name="Jetten M.S.M."/>
            <person name="Mascher T."/>
            <person name="Medema M.H."/>
            <person name="Devos D.P."/>
            <person name="Kaster A.-K."/>
            <person name="Ovreas L."/>
            <person name="Rohde M."/>
            <person name="Galperin M.Y."/>
            <person name="Jogler C."/>
        </authorList>
    </citation>
    <scope>NUCLEOTIDE SEQUENCE [LARGE SCALE GENOMIC DNA]</scope>
    <source>
        <strain evidence="2 3">ETA_A8</strain>
    </source>
</reference>
<keyword evidence="3" id="KW-1185">Reference proteome</keyword>
<accession>A0A517YC55</accession>
<feature type="region of interest" description="Disordered" evidence="1">
    <location>
        <begin position="65"/>
        <end position="94"/>
    </location>
</feature>
<proteinExistence type="predicted"/>
<evidence type="ECO:0000313" key="2">
    <source>
        <dbReference type="EMBL" id="QDU27759.1"/>
    </source>
</evidence>
<dbReference type="Proteomes" id="UP000315017">
    <property type="component" value="Chromosome"/>
</dbReference>